<accession>A0A383AUT6</accession>
<evidence type="ECO:0000256" key="8">
    <source>
        <dbReference type="ARBA" id="ARBA00022833"/>
    </source>
</evidence>
<dbReference type="Gene3D" id="3.30.54.20">
    <property type="match status" value="1"/>
</dbReference>
<evidence type="ECO:0000313" key="16">
    <source>
        <dbReference type="EMBL" id="SVE11607.1"/>
    </source>
</evidence>
<keyword evidence="11" id="KW-0648">Protein biosynthesis</keyword>
<dbReference type="GO" id="GO:0046872">
    <property type="term" value="F:metal ion binding"/>
    <property type="evidence" value="ECO:0007669"/>
    <property type="project" value="UniProtKB-KW"/>
</dbReference>
<dbReference type="FunFam" id="3.30.54.20:FF:000002">
    <property type="entry name" value="Threonine--tRNA ligase"/>
    <property type="match status" value="1"/>
</dbReference>
<dbReference type="GO" id="GO:0000049">
    <property type="term" value="F:tRNA binding"/>
    <property type="evidence" value="ECO:0007669"/>
    <property type="project" value="UniProtKB-KW"/>
</dbReference>
<dbReference type="Pfam" id="PF07973">
    <property type="entry name" value="tRNA_SAD"/>
    <property type="match status" value="1"/>
</dbReference>
<evidence type="ECO:0000256" key="1">
    <source>
        <dbReference type="ARBA" id="ARBA00008226"/>
    </source>
</evidence>
<protein>
    <recommendedName>
        <fullName evidence="2">threonine--tRNA ligase</fullName>
        <ecNumber evidence="2">6.1.1.3</ecNumber>
    </recommendedName>
    <alternativeName>
        <fullName evidence="13">Threonyl-tRNA synthetase</fullName>
    </alternativeName>
</protein>
<evidence type="ECO:0000256" key="12">
    <source>
        <dbReference type="ARBA" id="ARBA00023146"/>
    </source>
</evidence>
<proteinExistence type="inferred from homology"/>
<dbReference type="CDD" id="cd01667">
    <property type="entry name" value="TGS_ThrRS"/>
    <property type="match status" value="1"/>
</dbReference>
<comment type="similarity">
    <text evidence="1">Belongs to the class-II aminoacyl-tRNA synthetase family.</text>
</comment>
<dbReference type="SMART" id="SM00863">
    <property type="entry name" value="tRNA_SAD"/>
    <property type="match status" value="1"/>
</dbReference>
<dbReference type="PROSITE" id="PS51880">
    <property type="entry name" value="TGS"/>
    <property type="match status" value="1"/>
</dbReference>
<keyword evidence="10" id="KW-0694">RNA-binding</keyword>
<keyword evidence="7" id="KW-0547">Nucleotide-binding</keyword>
<dbReference type="Pfam" id="PF02824">
    <property type="entry name" value="TGS"/>
    <property type="match status" value="1"/>
</dbReference>
<keyword evidence="9" id="KW-0067">ATP-binding</keyword>
<evidence type="ECO:0000256" key="14">
    <source>
        <dbReference type="ARBA" id="ARBA00049515"/>
    </source>
</evidence>
<organism evidence="16">
    <name type="scientific">marine metagenome</name>
    <dbReference type="NCBI Taxonomy" id="408172"/>
    <lineage>
        <taxon>unclassified sequences</taxon>
        <taxon>metagenomes</taxon>
        <taxon>ecological metagenomes</taxon>
    </lineage>
</organism>
<dbReference type="AlphaFoldDB" id="A0A383AUT6"/>
<gene>
    <name evidence="16" type="ORF">METZ01_LOCUS464461</name>
</gene>
<keyword evidence="3" id="KW-0963">Cytoplasm</keyword>
<dbReference type="GO" id="GO:0006435">
    <property type="term" value="P:threonyl-tRNA aminoacylation"/>
    <property type="evidence" value="ECO:0007669"/>
    <property type="project" value="TreeGrafter"/>
</dbReference>
<evidence type="ECO:0000256" key="6">
    <source>
        <dbReference type="ARBA" id="ARBA00022723"/>
    </source>
</evidence>
<dbReference type="InterPro" id="IPR012947">
    <property type="entry name" value="tRNA_SAD"/>
</dbReference>
<evidence type="ECO:0000256" key="11">
    <source>
        <dbReference type="ARBA" id="ARBA00022917"/>
    </source>
</evidence>
<keyword evidence="6" id="KW-0479">Metal-binding</keyword>
<keyword evidence="4" id="KW-0820">tRNA-binding</keyword>
<dbReference type="EC" id="6.1.1.3" evidence="2"/>
<dbReference type="InterPro" id="IPR018163">
    <property type="entry name" value="Thr/Ala-tRNA-synth_IIc_edit"/>
</dbReference>
<evidence type="ECO:0000256" key="2">
    <source>
        <dbReference type="ARBA" id="ARBA00013163"/>
    </source>
</evidence>
<dbReference type="InterPro" id="IPR004095">
    <property type="entry name" value="TGS"/>
</dbReference>
<evidence type="ECO:0000256" key="5">
    <source>
        <dbReference type="ARBA" id="ARBA00022598"/>
    </source>
</evidence>
<dbReference type="Gene3D" id="3.10.20.30">
    <property type="match status" value="1"/>
</dbReference>
<keyword evidence="8" id="KW-0862">Zinc</keyword>
<dbReference type="FunFam" id="3.30.980.10:FF:000005">
    <property type="entry name" value="Threonyl-tRNA synthetase, mitochondrial"/>
    <property type="match status" value="1"/>
</dbReference>
<dbReference type="EMBL" id="UINC01195169">
    <property type="protein sequence ID" value="SVE11607.1"/>
    <property type="molecule type" value="Genomic_DNA"/>
</dbReference>
<keyword evidence="12" id="KW-0030">Aminoacyl-tRNA synthetase</keyword>
<dbReference type="PANTHER" id="PTHR11451">
    <property type="entry name" value="THREONINE-TRNA LIGASE"/>
    <property type="match status" value="1"/>
</dbReference>
<evidence type="ECO:0000256" key="4">
    <source>
        <dbReference type="ARBA" id="ARBA00022555"/>
    </source>
</evidence>
<feature type="non-terminal residue" evidence="16">
    <location>
        <position position="1"/>
    </location>
</feature>
<dbReference type="InterPro" id="IPR012676">
    <property type="entry name" value="TGS-like"/>
</dbReference>
<dbReference type="GO" id="GO:0005524">
    <property type="term" value="F:ATP binding"/>
    <property type="evidence" value="ECO:0007669"/>
    <property type="project" value="UniProtKB-KW"/>
</dbReference>
<dbReference type="SUPFAM" id="SSF81271">
    <property type="entry name" value="TGS-like"/>
    <property type="match status" value="1"/>
</dbReference>
<reference evidence="16" key="1">
    <citation type="submission" date="2018-05" db="EMBL/GenBank/DDBJ databases">
        <authorList>
            <person name="Lanie J.A."/>
            <person name="Ng W.-L."/>
            <person name="Kazmierczak K.M."/>
            <person name="Andrzejewski T.M."/>
            <person name="Davidsen T.M."/>
            <person name="Wayne K.J."/>
            <person name="Tettelin H."/>
            <person name="Glass J.I."/>
            <person name="Rusch D."/>
            <person name="Podicherti R."/>
            <person name="Tsui H.-C.T."/>
            <person name="Winkler M.E."/>
        </authorList>
    </citation>
    <scope>NUCLEOTIDE SEQUENCE</scope>
</reference>
<dbReference type="GO" id="GO:0004829">
    <property type="term" value="F:threonine-tRNA ligase activity"/>
    <property type="evidence" value="ECO:0007669"/>
    <property type="project" value="UniProtKB-EC"/>
</dbReference>
<keyword evidence="5" id="KW-0436">Ligase</keyword>
<name>A0A383AUT6_9ZZZZ</name>
<comment type="catalytic activity">
    <reaction evidence="14">
        <text>tRNA(Thr) + L-threonine + ATP = L-threonyl-tRNA(Thr) + AMP + diphosphate + H(+)</text>
        <dbReference type="Rhea" id="RHEA:24624"/>
        <dbReference type="Rhea" id="RHEA-COMP:9670"/>
        <dbReference type="Rhea" id="RHEA-COMP:9704"/>
        <dbReference type="ChEBI" id="CHEBI:15378"/>
        <dbReference type="ChEBI" id="CHEBI:30616"/>
        <dbReference type="ChEBI" id="CHEBI:33019"/>
        <dbReference type="ChEBI" id="CHEBI:57926"/>
        <dbReference type="ChEBI" id="CHEBI:78442"/>
        <dbReference type="ChEBI" id="CHEBI:78534"/>
        <dbReference type="ChEBI" id="CHEBI:456215"/>
        <dbReference type="EC" id="6.1.1.3"/>
    </reaction>
</comment>
<evidence type="ECO:0000256" key="9">
    <source>
        <dbReference type="ARBA" id="ARBA00022840"/>
    </source>
</evidence>
<dbReference type="GO" id="GO:0005829">
    <property type="term" value="C:cytosol"/>
    <property type="evidence" value="ECO:0007669"/>
    <property type="project" value="TreeGrafter"/>
</dbReference>
<dbReference type="InterPro" id="IPR012675">
    <property type="entry name" value="Beta-grasp_dom_sf"/>
</dbReference>
<feature type="non-terminal residue" evidence="16">
    <location>
        <position position="235"/>
    </location>
</feature>
<evidence type="ECO:0000256" key="3">
    <source>
        <dbReference type="ARBA" id="ARBA00022490"/>
    </source>
</evidence>
<evidence type="ECO:0000259" key="15">
    <source>
        <dbReference type="PROSITE" id="PS51880"/>
    </source>
</evidence>
<dbReference type="PANTHER" id="PTHR11451:SF44">
    <property type="entry name" value="THREONINE--TRNA LIGASE, CHLOROPLASTIC_MITOCHONDRIAL 2"/>
    <property type="match status" value="1"/>
</dbReference>
<dbReference type="FunFam" id="3.10.20.30:FF:000005">
    <property type="entry name" value="Threonine--tRNA ligase"/>
    <property type="match status" value="1"/>
</dbReference>
<dbReference type="SUPFAM" id="SSF55186">
    <property type="entry name" value="ThrRS/AlaRS common domain"/>
    <property type="match status" value="1"/>
</dbReference>
<evidence type="ECO:0000256" key="10">
    <source>
        <dbReference type="ARBA" id="ARBA00022884"/>
    </source>
</evidence>
<feature type="domain" description="TGS" evidence="15">
    <location>
        <begin position="1"/>
        <end position="61"/>
    </location>
</feature>
<dbReference type="Gene3D" id="3.30.980.10">
    <property type="entry name" value="Threonyl-trna Synthetase, Chain A, domain 2"/>
    <property type="match status" value="1"/>
</dbReference>
<evidence type="ECO:0000256" key="13">
    <source>
        <dbReference type="ARBA" id="ARBA00031900"/>
    </source>
</evidence>
<sequence length="235" mass="26632">MPQITLPDNSKRDFNDPLTIEELASEIGSGLANSTIAGKINGVLVDASEKILKDSSVQILTADDTEGLEIIRHSCAHLLAHALKQLYPKVKLAIGPVIDDGFYYDISLDEKINDSNLKAIEQCMTKLAKKKYPVIREVVERKKAIEVFESRSEPYKVKIAEEIPEGEVIALYHHEEYIDMCRGPHVTNTKHLKAFKLTKVSGAYWRGDSKNEMLQRIYGTAWKNKKDLNEHLKWI</sequence>
<evidence type="ECO:0000256" key="7">
    <source>
        <dbReference type="ARBA" id="ARBA00022741"/>
    </source>
</evidence>